<gene>
    <name evidence="2" type="ORF">Ae201684_014090</name>
</gene>
<dbReference type="Proteomes" id="UP000481153">
    <property type="component" value="Unassembled WGS sequence"/>
</dbReference>
<feature type="region of interest" description="Disordered" evidence="1">
    <location>
        <begin position="20"/>
        <end position="48"/>
    </location>
</feature>
<dbReference type="AlphaFoldDB" id="A0A6G0WL28"/>
<evidence type="ECO:0008006" key="4">
    <source>
        <dbReference type="Google" id="ProtNLM"/>
    </source>
</evidence>
<sequence>MDVNSTNPAEKITYMALHKSATKGAETDQDVSDLTSSPRLPPPDDSTRFDVEIECTKDRTDPKDSQDEPETMKSITTIEQTQVDVTTDYDDQINLVMMELEALNLLHSQLLEVKAKARDLRHQNHLQTKHSLEDKKEANIDMHAAKESIGSNPQKSDSPRHATEVTPVPTEKAKPRKTQKKRQLQVDATPLPPLQAYPVAAVSSDMVQEGGTYPWSKYMLQQMQQQMINPSHQGGLTPVVYVPILNPAYLAEVKQAEKKEEPSINANAPSIPENPPVLVKPPERRRIKKPTSRLKRPLIRLAIAFRNGHKVSIMNVSEPHKELAVCNEKYVKACTELVMSHRNIDVIGNFEAFVSLEVLWLNENNIQDITGLDNCFRIKCLYLQNNRISTLQGSLRHFTFLRELRLFNNRLHDLHTTLRQLSKLLHLEDLDLFGNPLAEEDKYRLHVIAAIPSLQIFDRHVVTPDERLRAKSLSIKITSNPHGRKRESGPTERYAPLSGTVKMLLKEVAHIERERKEQSDRELSKQYELPQQLSDALDSAIQRSNNINALASATGMDEWVLYHLRKTFASLDTKKLGGILACQFSSLISEMLDQGQELFWNDQPIHEEYDISDLLPHLSKTIGPEPGEKDGKPRQLITWNALAQAMTNHSVGPDKQPFGWSPLAEMELQKRADMYFKKAQGLQKKLLGEPNEELKKKMHVYSQRGYHLEKLKSSKQELVSKQVRAPGPIARDSVTVFSYKQKDQQPNDKLDNTTLAKKYAIKDKDFKAFLSTKEARRPVKVTKETISL</sequence>
<dbReference type="InterPro" id="IPR042655">
    <property type="entry name" value="LRC72"/>
</dbReference>
<dbReference type="VEuPathDB" id="FungiDB:AeMF1_009696"/>
<dbReference type="InterPro" id="IPR032675">
    <property type="entry name" value="LRR_dom_sf"/>
</dbReference>
<dbReference type="SUPFAM" id="SSF52058">
    <property type="entry name" value="L domain-like"/>
    <property type="match status" value="1"/>
</dbReference>
<dbReference type="Pfam" id="PF14580">
    <property type="entry name" value="LRR_9"/>
    <property type="match status" value="1"/>
</dbReference>
<dbReference type="EMBL" id="VJMJ01000184">
    <property type="protein sequence ID" value="KAF0727981.1"/>
    <property type="molecule type" value="Genomic_DNA"/>
</dbReference>
<protein>
    <recommendedName>
        <fullName evidence="4">U2A'/phosphoprotein 32 family A C-terminal domain-containing protein</fullName>
    </recommendedName>
</protein>
<dbReference type="InterPro" id="IPR001611">
    <property type="entry name" value="Leu-rich_rpt"/>
</dbReference>
<feature type="compositionally biased region" description="Basic residues" evidence="1">
    <location>
        <begin position="174"/>
        <end position="183"/>
    </location>
</feature>
<accession>A0A6G0WL28</accession>
<keyword evidence="3" id="KW-1185">Reference proteome</keyword>
<proteinExistence type="predicted"/>
<dbReference type="PANTHER" id="PTHR46759">
    <property type="entry name" value="LEUCINE-RICH REPEAT-CONTAINING PROTEIN 72"/>
    <property type="match status" value="1"/>
</dbReference>
<evidence type="ECO:0000313" key="3">
    <source>
        <dbReference type="Proteomes" id="UP000481153"/>
    </source>
</evidence>
<reference evidence="2 3" key="1">
    <citation type="submission" date="2019-07" db="EMBL/GenBank/DDBJ databases">
        <title>Genomics analysis of Aphanomyces spp. identifies a new class of oomycete effector associated with host adaptation.</title>
        <authorList>
            <person name="Gaulin E."/>
        </authorList>
    </citation>
    <scope>NUCLEOTIDE SEQUENCE [LARGE SCALE GENOMIC DNA]</scope>
    <source>
        <strain evidence="2 3">ATCC 201684</strain>
    </source>
</reference>
<name>A0A6G0WL28_9STRA</name>
<dbReference type="PROSITE" id="PS51450">
    <property type="entry name" value="LRR"/>
    <property type="match status" value="1"/>
</dbReference>
<evidence type="ECO:0000313" key="2">
    <source>
        <dbReference type="EMBL" id="KAF0727981.1"/>
    </source>
</evidence>
<feature type="region of interest" description="Disordered" evidence="1">
    <location>
        <begin position="148"/>
        <end position="185"/>
    </location>
</feature>
<comment type="caution">
    <text evidence="2">The sequence shown here is derived from an EMBL/GenBank/DDBJ whole genome shotgun (WGS) entry which is preliminary data.</text>
</comment>
<organism evidence="2 3">
    <name type="scientific">Aphanomyces euteiches</name>
    <dbReference type="NCBI Taxonomy" id="100861"/>
    <lineage>
        <taxon>Eukaryota</taxon>
        <taxon>Sar</taxon>
        <taxon>Stramenopiles</taxon>
        <taxon>Oomycota</taxon>
        <taxon>Saprolegniomycetes</taxon>
        <taxon>Saprolegniales</taxon>
        <taxon>Verrucalvaceae</taxon>
        <taxon>Aphanomyces</taxon>
    </lineage>
</organism>
<dbReference type="PANTHER" id="PTHR46759:SF1">
    <property type="entry name" value="LEUCINE-RICH REPEAT-CONTAINING PROTEIN 72"/>
    <property type="match status" value="1"/>
</dbReference>
<evidence type="ECO:0000256" key="1">
    <source>
        <dbReference type="SAM" id="MobiDB-lite"/>
    </source>
</evidence>
<dbReference type="Gene3D" id="3.80.10.10">
    <property type="entry name" value="Ribonuclease Inhibitor"/>
    <property type="match status" value="1"/>
</dbReference>